<feature type="compositionally biased region" description="Polar residues" evidence="1">
    <location>
        <begin position="1"/>
        <end position="24"/>
    </location>
</feature>
<keyword evidence="3" id="KW-1185">Reference proteome</keyword>
<dbReference type="EMBL" id="JARGEI010000028">
    <property type="protein sequence ID" value="KAJ8706766.1"/>
    <property type="molecule type" value="Genomic_DNA"/>
</dbReference>
<dbReference type="AlphaFoldDB" id="A0AAD7Y958"/>
<proteinExistence type="predicted"/>
<evidence type="ECO:0000313" key="3">
    <source>
        <dbReference type="Proteomes" id="UP001231518"/>
    </source>
</evidence>
<dbReference type="Proteomes" id="UP001231518">
    <property type="component" value="Chromosome 30"/>
</dbReference>
<sequence length="130" mass="14742">MEESQPSTSRSAVEDNSQPSTSRSVVRDEPQSSSSSSEDAPPAKQPRHLSAEEIRGMWNLVKVYRQLGTREQAVLFAEERGMITRTKMCNYHKKPMTIDYKANKTVGSFACYRGTCRSKPRLSRGKEKRL</sequence>
<gene>
    <name evidence="2" type="ORF">PYW07_012844</name>
</gene>
<evidence type="ECO:0000256" key="1">
    <source>
        <dbReference type="SAM" id="MobiDB-lite"/>
    </source>
</evidence>
<feature type="region of interest" description="Disordered" evidence="1">
    <location>
        <begin position="1"/>
        <end position="50"/>
    </location>
</feature>
<comment type="caution">
    <text evidence="2">The sequence shown here is derived from an EMBL/GenBank/DDBJ whole genome shotgun (WGS) entry which is preliminary data.</text>
</comment>
<name>A0AAD7Y958_MYTSE</name>
<accession>A0AAD7Y958</accession>
<organism evidence="2 3">
    <name type="scientific">Mythimna separata</name>
    <name type="common">Oriental armyworm</name>
    <name type="synonym">Pseudaletia separata</name>
    <dbReference type="NCBI Taxonomy" id="271217"/>
    <lineage>
        <taxon>Eukaryota</taxon>
        <taxon>Metazoa</taxon>
        <taxon>Ecdysozoa</taxon>
        <taxon>Arthropoda</taxon>
        <taxon>Hexapoda</taxon>
        <taxon>Insecta</taxon>
        <taxon>Pterygota</taxon>
        <taxon>Neoptera</taxon>
        <taxon>Endopterygota</taxon>
        <taxon>Lepidoptera</taxon>
        <taxon>Glossata</taxon>
        <taxon>Ditrysia</taxon>
        <taxon>Noctuoidea</taxon>
        <taxon>Noctuidae</taxon>
        <taxon>Noctuinae</taxon>
        <taxon>Hadenini</taxon>
        <taxon>Mythimna</taxon>
    </lineage>
</organism>
<protein>
    <submittedName>
        <fullName evidence="2">Uncharacterized protein</fullName>
    </submittedName>
</protein>
<evidence type="ECO:0000313" key="2">
    <source>
        <dbReference type="EMBL" id="KAJ8706766.1"/>
    </source>
</evidence>
<reference evidence="2" key="1">
    <citation type="submission" date="2023-03" db="EMBL/GenBank/DDBJ databases">
        <title>Chromosome-level genomes of two armyworms, Mythimna separata and Mythimna loreyi, provide insights into the biosynthesis and reception of sex pheromones.</title>
        <authorList>
            <person name="Zhao H."/>
        </authorList>
    </citation>
    <scope>NUCLEOTIDE SEQUENCE</scope>
    <source>
        <strain evidence="2">BeijingLab</strain>
        <tissue evidence="2">Pupa</tissue>
    </source>
</reference>